<gene>
    <name evidence="4" type="ORF">JKP88DRAFT_230865</name>
</gene>
<dbReference type="AlphaFoldDB" id="A0A835ZF29"/>
<protein>
    <recommendedName>
        <fullName evidence="3">ADF-H domain-containing protein</fullName>
    </recommendedName>
</protein>
<keyword evidence="2" id="KW-0009">Actin-binding</keyword>
<dbReference type="InterPro" id="IPR002108">
    <property type="entry name" value="ADF-H"/>
</dbReference>
<dbReference type="GO" id="GO:0030042">
    <property type="term" value="P:actin filament depolymerization"/>
    <property type="evidence" value="ECO:0007669"/>
    <property type="project" value="InterPro"/>
</dbReference>
<proteinExistence type="inferred from homology"/>
<comment type="caution">
    <text evidence="4">The sequence shown here is derived from an EMBL/GenBank/DDBJ whole genome shotgun (WGS) entry which is preliminary data.</text>
</comment>
<evidence type="ECO:0000256" key="1">
    <source>
        <dbReference type="ARBA" id="ARBA00006844"/>
    </source>
</evidence>
<dbReference type="PROSITE" id="PS51263">
    <property type="entry name" value="ADF_H"/>
    <property type="match status" value="1"/>
</dbReference>
<reference evidence="4" key="1">
    <citation type="submission" date="2021-02" db="EMBL/GenBank/DDBJ databases">
        <title>First Annotated Genome of the Yellow-green Alga Tribonema minus.</title>
        <authorList>
            <person name="Mahan K.M."/>
        </authorList>
    </citation>
    <scope>NUCLEOTIDE SEQUENCE</scope>
    <source>
        <strain evidence="4">UTEX B ZZ1240</strain>
    </source>
</reference>
<dbReference type="Pfam" id="PF00241">
    <property type="entry name" value="Cofilin_ADF"/>
    <property type="match status" value="1"/>
</dbReference>
<name>A0A835ZF29_9STRA</name>
<evidence type="ECO:0000259" key="3">
    <source>
        <dbReference type="PROSITE" id="PS51263"/>
    </source>
</evidence>
<dbReference type="InterPro" id="IPR017904">
    <property type="entry name" value="ADF/Cofilin"/>
</dbReference>
<dbReference type="InterPro" id="IPR029006">
    <property type="entry name" value="ADF-H/Gelsolin-like_dom_sf"/>
</dbReference>
<evidence type="ECO:0000313" key="5">
    <source>
        <dbReference type="Proteomes" id="UP000664859"/>
    </source>
</evidence>
<organism evidence="4 5">
    <name type="scientific">Tribonema minus</name>
    <dbReference type="NCBI Taxonomy" id="303371"/>
    <lineage>
        <taxon>Eukaryota</taxon>
        <taxon>Sar</taxon>
        <taxon>Stramenopiles</taxon>
        <taxon>Ochrophyta</taxon>
        <taxon>PX clade</taxon>
        <taxon>Xanthophyceae</taxon>
        <taxon>Tribonematales</taxon>
        <taxon>Tribonemataceae</taxon>
        <taxon>Tribonema</taxon>
    </lineage>
</organism>
<dbReference type="GO" id="GO:0003779">
    <property type="term" value="F:actin binding"/>
    <property type="evidence" value="ECO:0007669"/>
    <property type="project" value="UniProtKB-KW"/>
</dbReference>
<dbReference type="SUPFAM" id="SSF55753">
    <property type="entry name" value="Actin depolymerizing proteins"/>
    <property type="match status" value="1"/>
</dbReference>
<evidence type="ECO:0000256" key="2">
    <source>
        <dbReference type="ARBA" id="ARBA00023203"/>
    </source>
</evidence>
<dbReference type="SMART" id="SM00102">
    <property type="entry name" value="ADF"/>
    <property type="match status" value="1"/>
</dbReference>
<feature type="domain" description="ADF-H" evidence="3">
    <location>
        <begin position="1"/>
        <end position="130"/>
    </location>
</feature>
<sequence>MKMLKDLKLRRKYRFLVLRIEGGEVVPDATAPPAAGAPQLEAALPFSDCRYCVYDQDYTTDDGRKTSRLLFISWLPHNATPYAKMAYAHGKTAVRRRMEGLFDVAASAFADVAAALGIEDDEDSDSDLDS</sequence>
<evidence type="ECO:0000313" key="4">
    <source>
        <dbReference type="EMBL" id="KAG5191746.1"/>
    </source>
</evidence>
<dbReference type="PANTHER" id="PTHR11913">
    <property type="entry name" value="COFILIN-RELATED"/>
    <property type="match status" value="1"/>
</dbReference>
<dbReference type="EMBL" id="JAFCMP010000015">
    <property type="protein sequence ID" value="KAG5191746.1"/>
    <property type="molecule type" value="Genomic_DNA"/>
</dbReference>
<dbReference type="OrthoDB" id="10249245at2759"/>
<comment type="similarity">
    <text evidence="1">Belongs to the actin-binding proteins ADF family.</text>
</comment>
<dbReference type="GO" id="GO:0015629">
    <property type="term" value="C:actin cytoskeleton"/>
    <property type="evidence" value="ECO:0007669"/>
    <property type="project" value="InterPro"/>
</dbReference>
<accession>A0A835ZF29</accession>
<dbReference type="Proteomes" id="UP000664859">
    <property type="component" value="Unassembled WGS sequence"/>
</dbReference>
<keyword evidence="5" id="KW-1185">Reference proteome</keyword>
<dbReference type="Gene3D" id="3.40.20.10">
    <property type="entry name" value="Severin"/>
    <property type="match status" value="1"/>
</dbReference>